<dbReference type="CDD" id="cd12190">
    <property type="entry name" value="Bacova_04320_like"/>
    <property type="match status" value="1"/>
</dbReference>
<protein>
    <submittedName>
        <fullName evidence="2">DUF4468 domain-containing protein</fullName>
    </submittedName>
</protein>
<dbReference type="EMBL" id="CP095061">
    <property type="protein sequence ID" value="UOQ64424.1"/>
    <property type="molecule type" value="Genomic_DNA"/>
</dbReference>
<dbReference type="InterPro" id="IPR027823">
    <property type="entry name" value="DUF4468"/>
</dbReference>
<keyword evidence="3" id="KW-1185">Reference proteome</keyword>
<evidence type="ECO:0000259" key="1">
    <source>
        <dbReference type="Pfam" id="PF14730"/>
    </source>
</evidence>
<gene>
    <name evidence="2" type="ORF">MUN86_12565</name>
</gene>
<reference evidence="2" key="1">
    <citation type="submission" date="2022-04" db="EMBL/GenBank/DDBJ databases">
        <title>Hymenobacter sp. isolated from the air.</title>
        <authorList>
            <person name="Won M."/>
            <person name="Lee C.-M."/>
            <person name="Woen H.-Y."/>
            <person name="Kwon S.-W."/>
        </authorList>
    </citation>
    <scope>NUCLEOTIDE SEQUENCE</scope>
    <source>
        <strain evidence="2">5420S-77</strain>
    </source>
</reference>
<dbReference type="Pfam" id="PF14730">
    <property type="entry name" value="DUF4468"/>
    <property type="match status" value="1"/>
</dbReference>
<sequence>MAANSNATVVGHYSPRWLVVKRQGFLYLAPSAMLFSPDGPTRLLDGTVLPFDSDTKRISYQGVVEVPGTTKDQLYVRAYEWLAKTYRSANAVIQMQDKEAGRLVGKGVMKVTLRGFNAGYVQHTITIYLKDGRYKYILTDFAHEAGGAKDVYSAGPLERPDGEVMAFGDKKTWDKVRRDATADAELLIKDLQAAMTVKAGKDPSDF</sequence>
<dbReference type="Gene3D" id="3.30.530.80">
    <property type="match status" value="1"/>
</dbReference>
<accession>A0ABY4G0N3</accession>
<evidence type="ECO:0000313" key="3">
    <source>
        <dbReference type="Proteomes" id="UP000830401"/>
    </source>
</evidence>
<feature type="domain" description="DUF4468" evidence="1">
    <location>
        <begin position="60"/>
        <end position="142"/>
    </location>
</feature>
<evidence type="ECO:0000313" key="2">
    <source>
        <dbReference type="EMBL" id="UOQ64424.1"/>
    </source>
</evidence>
<name>A0ABY4G0N3_9BACT</name>
<organism evidence="2 3">
    <name type="scientific">Hymenobacter volaticus</name>
    <dbReference type="NCBI Taxonomy" id="2932254"/>
    <lineage>
        <taxon>Bacteria</taxon>
        <taxon>Pseudomonadati</taxon>
        <taxon>Bacteroidota</taxon>
        <taxon>Cytophagia</taxon>
        <taxon>Cytophagales</taxon>
        <taxon>Hymenobacteraceae</taxon>
        <taxon>Hymenobacter</taxon>
    </lineage>
</organism>
<proteinExistence type="predicted"/>
<dbReference type="RefSeq" id="WP_245118236.1">
    <property type="nucleotide sequence ID" value="NZ_CP095061.1"/>
</dbReference>
<dbReference type="Proteomes" id="UP000830401">
    <property type="component" value="Chromosome"/>
</dbReference>